<feature type="binding site" evidence="14">
    <location>
        <position position="88"/>
    </location>
    <ligand>
        <name>Zn(2+)</name>
        <dbReference type="ChEBI" id="CHEBI:29105"/>
        <note>catalytic</note>
    </ligand>
</feature>
<organism evidence="17">
    <name type="scientific">uncultured Mycoplasmataceae bacterium</name>
    <dbReference type="NCBI Taxonomy" id="300027"/>
    <lineage>
        <taxon>Bacteria</taxon>
        <taxon>Bacillati</taxon>
        <taxon>Mycoplasmatota</taxon>
        <taxon>Mollicutes</taxon>
        <taxon>Mycoplasmataceae</taxon>
        <taxon>environmental samples</taxon>
    </lineage>
</organism>
<protein>
    <recommendedName>
        <fullName evidence="5 15">Cytidine deaminase</fullName>
        <ecNumber evidence="4 15">3.5.4.5</ecNumber>
    </recommendedName>
    <alternativeName>
        <fullName evidence="9 15">Cytidine aminohydrolase</fullName>
    </alternativeName>
</protein>
<evidence type="ECO:0000256" key="15">
    <source>
        <dbReference type="RuleBase" id="RU364006"/>
    </source>
</evidence>
<dbReference type="AlphaFoldDB" id="A0A6G9HGT5"/>
<feature type="binding site" evidence="13">
    <location>
        <begin position="40"/>
        <end position="46"/>
    </location>
    <ligand>
        <name>substrate</name>
    </ligand>
</feature>
<dbReference type="GO" id="GO:0005829">
    <property type="term" value="C:cytosol"/>
    <property type="evidence" value="ECO:0007669"/>
    <property type="project" value="TreeGrafter"/>
</dbReference>
<keyword evidence="6 14" id="KW-0479">Metal-binding</keyword>
<dbReference type="EC" id="3.5.4.5" evidence="4 15"/>
<dbReference type="SUPFAM" id="SSF53927">
    <property type="entry name" value="Cytidine deaminase-like"/>
    <property type="match status" value="1"/>
</dbReference>
<dbReference type="GO" id="GO:0055086">
    <property type="term" value="P:nucleobase-containing small molecule metabolic process"/>
    <property type="evidence" value="ECO:0007669"/>
    <property type="project" value="UniProtKB-ARBA"/>
</dbReference>
<keyword evidence="8 14" id="KW-0862">Zinc</keyword>
<keyword evidence="7 15" id="KW-0378">Hydrolase</keyword>
<evidence type="ECO:0000256" key="5">
    <source>
        <dbReference type="ARBA" id="ARBA00018266"/>
    </source>
</evidence>
<dbReference type="Pfam" id="PF00383">
    <property type="entry name" value="dCMP_cyt_deam_1"/>
    <property type="match status" value="1"/>
</dbReference>
<dbReference type="Gene3D" id="3.40.140.10">
    <property type="entry name" value="Cytidine Deaminase, domain 2"/>
    <property type="match status" value="1"/>
</dbReference>
<evidence type="ECO:0000256" key="11">
    <source>
        <dbReference type="ARBA" id="ARBA00049558"/>
    </source>
</evidence>
<dbReference type="PANTHER" id="PTHR11644:SF2">
    <property type="entry name" value="CYTIDINE DEAMINASE"/>
    <property type="match status" value="1"/>
</dbReference>
<name>A0A6G9HGT5_9MOLU</name>
<evidence type="ECO:0000256" key="12">
    <source>
        <dbReference type="PIRSR" id="PIRSR606262-1"/>
    </source>
</evidence>
<dbReference type="PANTHER" id="PTHR11644">
    <property type="entry name" value="CYTIDINE DEAMINASE"/>
    <property type="match status" value="1"/>
</dbReference>
<dbReference type="EMBL" id="MN991199">
    <property type="protein sequence ID" value="QIQ09921.1"/>
    <property type="molecule type" value="Genomic_DNA"/>
</dbReference>
<evidence type="ECO:0000256" key="13">
    <source>
        <dbReference type="PIRSR" id="PIRSR606262-2"/>
    </source>
</evidence>
<dbReference type="InterPro" id="IPR006262">
    <property type="entry name" value="Cyt_deam_tetra"/>
</dbReference>
<dbReference type="GO" id="GO:0004126">
    <property type="term" value="F:cytidine deaminase activity"/>
    <property type="evidence" value="ECO:0007669"/>
    <property type="project" value="UniProtKB-UniRule"/>
</dbReference>
<comment type="similarity">
    <text evidence="3 15">Belongs to the cytidine and deoxycytidylate deaminase family.</text>
</comment>
<evidence type="ECO:0000256" key="1">
    <source>
        <dbReference type="ARBA" id="ARBA00001947"/>
    </source>
</evidence>
<feature type="binding site" evidence="14">
    <location>
        <position position="51"/>
    </location>
    <ligand>
        <name>Zn(2+)</name>
        <dbReference type="ChEBI" id="CHEBI:29105"/>
        <note>catalytic</note>
    </ligand>
</feature>
<evidence type="ECO:0000256" key="9">
    <source>
        <dbReference type="ARBA" id="ARBA00032005"/>
    </source>
</evidence>
<dbReference type="GO" id="GO:0008270">
    <property type="term" value="F:zinc ion binding"/>
    <property type="evidence" value="ECO:0007669"/>
    <property type="project" value="UniProtKB-UniRule"/>
</dbReference>
<dbReference type="NCBIfam" id="TIGR01354">
    <property type="entry name" value="cyt_deam_tetra"/>
    <property type="match status" value="1"/>
</dbReference>
<dbReference type="PROSITE" id="PS00903">
    <property type="entry name" value="CYT_DCMP_DEAMINASES_1"/>
    <property type="match status" value="1"/>
</dbReference>
<evidence type="ECO:0000256" key="8">
    <source>
        <dbReference type="ARBA" id="ARBA00022833"/>
    </source>
</evidence>
<dbReference type="PROSITE" id="PS51747">
    <property type="entry name" value="CYT_DCMP_DEAMINASES_2"/>
    <property type="match status" value="1"/>
</dbReference>
<comment type="catalytic activity">
    <reaction evidence="11 15">
        <text>cytidine + H2O + H(+) = uridine + NH4(+)</text>
        <dbReference type="Rhea" id="RHEA:16069"/>
        <dbReference type="ChEBI" id="CHEBI:15377"/>
        <dbReference type="ChEBI" id="CHEBI:15378"/>
        <dbReference type="ChEBI" id="CHEBI:16704"/>
        <dbReference type="ChEBI" id="CHEBI:17562"/>
        <dbReference type="ChEBI" id="CHEBI:28938"/>
        <dbReference type="EC" id="3.5.4.5"/>
    </reaction>
</comment>
<dbReference type="InterPro" id="IPR050202">
    <property type="entry name" value="Cyt/Deoxycyt_deaminase"/>
</dbReference>
<reference evidence="17" key="1">
    <citation type="journal article" date="2020" name="J. ISSAAS">
        <title>Lactobacilli and other gastrointestinal microbiota of Peromyscus leucopus, reservoir host for agents of Lyme disease and other zoonoses in North America.</title>
        <authorList>
            <person name="Milovic A."/>
            <person name="Bassam K."/>
            <person name="Shao H."/>
            <person name="Chatzistamou I."/>
            <person name="Tufts D.M."/>
            <person name="Diuk-Wasser M."/>
            <person name="Barbour A.G."/>
        </authorList>
    </citation>
    <scope>NUCLEOTIDE SEQUENCE</scope>
    <source>
        <strain evidence="17">LL85</strain>
    </source>
</reference>
<feature type="active site" description="Proton donor" evidence="12">
    <location>
        <position position="53"/>
    </location>
</feature>
<evidence type="ECO:0000256" key="7">
    <source>
        <dbReference type="ARBA" id="ARBA00022801"/>
    </source>
</evidence>
<gene>
    <name evidence="17" type="primary">cdd</name>
    <name evidence="17" type="ORF">PlMoll_0840</name>
</gene>
<dbReference type="GO" id="GO:0042802">
    <property type="term" value="F:identical protein binding"/>
    <property type="evidence" value="ECO:0007669"/>
    <property type="project" value="UniProtKB-ARBA"/>
</dbReference>
<evidence type="ECO:0000256" key="3">
    <source>
        <dbReference type="ARBA" id="ARBA00006576"/>
    </source>
</evidence>
<dbReference type="InterPro" id="IPR002125">
    <property type="entry name" value="CMP_dCMP_dom"/>
</dbReference>
<evidence type="ECO:0000256" key="2">
    <source>
        <dbReference type="ARBA" id="ARBA00003949"/>
    </source>
</evidence>
<sequence>MTDKIYSQLKQQLKNSYSPYSKFKTAAAIETDKGLFFGNNIENASYSATVCAERAAIFNAQVHGSKKFKKLYLISSSKKDDVIPCAVCLQVMSEFFAANAPVIVYSFVGKKTTYKFSDLLPVSFSKKELDNAKK</sequence>
<evidence type="ECO:0000256" key="4">
    <source>
        <dbReference type="ARBA" id="ARBA00012783"/>
    </source>
</evidence>
<comment type="catalytic activity">
    <reaction evidence="10 15">
        <text>2'-deoxycytidine + H2O + H(+) = 2'-deoxyuridine + NH4(+)</text>
        <dbReference type="Rhea" id="RHEA:13433"/>
        <dbReference type="ChEBI" id="CHEBI:15377"/>
        <dbReference type="ChEBI" id="CHEBI:15378"/>
        <dbReference type="ChEBI" id="CHEBI:15698"/>
        <dbReference type="ChEBI" id="CHEBI:16450"/>
        <dbReference type="ChEBI" id="CHEBI:28938"/>
        <dbReference type="EC" id="3.5.4.5"/>
    </reaction>
</comment>
<evidence type="ECO:0000313" key="17">
    <source>
        <dbReference type="EMBL" id="QIQ09921.1"/>
    </source>
</evidence>
<dbReference type="CDD" id="cd01283">
    <property type="entry name" value="cytidine_deaminase"/>
    <property type="match status" value="1"/>
</dbReference>
<accession>A0A6G9HGT5</accession>
<dbReference type="InterPro" id="IPR016192">
    <property type="entry name" value="APOBEC/CMP_deaminase_Zn-bd"/>
</dbReference>
<comment type="function">
    <text evidence="2 15">This enzyme scavenges exogenous and endogenous cytidine and 2'-deoxycytidine for UMP synthesis.</text>
</comment>
<evidence type="ECO:0000259" key="16">
    <source>
        <dbReference type="PROSITE" id="PS51747"/>
    </source>
</evidence>
<dbReference type="GO" id="GO:0072527">
    <property type="term" value="P:pyrimidine-containing compound metabolic process"/>
    <property type="evidence" value="ECO:0007669"/>
    <property type="project" value="UniProtKB-ARBA"/>
</dbReference>
<feature type="domain" description="CMP/dCMP-type deaminase" evidence="16">
    <location>
        <begin position="1"/>
        <end position="127"/>
    </location>
</feature>
<proteinExistence type="inferred from homology"/>
<evidence type="ECO:0000256" key="6">
    <source>
        <dbReference type="ARBA" id="ARBA00022723"/>
    </source>
</evidence>
<evidence type="ECO:0000256" key="14">
    <source>
        <dbReference type="PIRSR" id="PIRSR606262-3"/>
    </source>
</evidence>
<evidence type="ECO:0000256" key="10">
    <source>
        <dbReference type="ARBA" id="ARBA00049252"/>
    </source>
</evidence>
<comment type="cofactor">
    <cofactor evidence="1 14 15">
        <name>Zn(2+)</name>
        <dbReference type="ChEBI" id="CHEBI:29105"/>
    </cofactor>
</comment>
<feature type="binding site" evidence="14">
    <location>
        <position position="85"/>
    </location>
    <ligand>
        <name>Zn(2+)</name>
        <dbReference type="ChEBI" id="CHEBI:29105"/>
        <note>catalytic</note>
    </ligand>
</feature>
<dbReference type="InterPro" id="IPR016193">
    <property type="entry name" value="Cytidine_deaminase-like"/>
</dbReference>
<dbReference type="NCBIfam" id="NF004064">
    <property type="entry name" value="PRK05578.1"/>
    <property type="match status" value="1"/>
</dbReference>